<dbReference type="Proteomes" id="UP000789595">
    <property type="component" value="Unassembled WGS sequence"/>
</dbReference>
<dbReference type="Pfam" id="PF14240">
    <property type="entry name" value="YHYH"/>
    <property type="match status" value="1"/>
</dbReference>
<keyword evidence="4" id="KW-1185">Reference proteome</keyword>
<feature type="signal peptide" evidence="1">
    <location>
        <begin position="1"/>
        <end position="15"/>
    </location>
</feature>
<name>A0A8J2SB93_9STRA</name>
<dbReference type="InterPro" id="IPR025924">
    <property type="entry name" value="YHYH_dom"/>
</dbReference>
<gene>
    <name evidence="3" type="ORF">PECAL_2P26110</name>
</gene>
<dbReference type="OrthoDB" id="536979at2759"/>
<accession>A0A8J2SB93</accession>
<dbReference type="EMBL" id="CAKKNE010000002">
    <property type="protein sequence ID" value="CAH0369488.1"/>
    <property type="molecule type" value="Genomic_DNA"/>
</dbReference>
<protein>
    <recommendedName>
        <fullName evidence="2">YHYH domain-containing protein</fullName>
    </recommendedName>
</protein>
<evidence type="ECO:0000313" key="3">
    <source>
        <dbReference type="EMBL" id="CAH0369488.1"/>
    </source>
</evidence>
<evidence type="ECO:0000256" key="1">
    <source>
        <dbReference type="SAM" id="SignalP"/>
    </source>
</evidence>
<reference evidence="3" key="1">
    <citation type="submission" date="2021-11" db="EMBL/GenBank/DDBJ databases">
        <authorList>
            <consortium name="Genoscope - CEA"/>
            <person name="William W."/>
        </authorList>
    </citation>
    <scope>NUCLEOTIDE SEQUENCE</scope>
</reference>
<proteinExistence type="predicted"/>
<dbReference type="AlphaFoldDB" id="A0A8J2SB93"/>
<evidence type="ECO:0000259" key="2">
    <source>
        <dbReference type="Pfam" id="PF14240"/>
    </source>
</evidence>
<feature type="chain" id="PRO_5035304296" description="YHYH domain-containing protein" evidence="1">
    <location>
        <begin position="16"/>
        <end position="365"/>
    </location>
</feature>
<keyword evidence="1" id="KW-0732">Signal</keyword>
<evidence type="ECO:0000313" key="4">
    <source>
        <dbReference type="Proteomes" id="UP000789595"/>
    </source>
</evidence>
<organism evidence="3 4">
    <name type="scientific">Pelagomonas calceolata</name>
    <dbReference type="NCBI Taxonomy" id="35677"/>
    <lineage>
        <taxon>Eukaryota</taxon>
        <taxon>Sar</taxon>
        <taxon>Stramenopiles</taxon>
        <taxon>Ochrophyta</taxon>
        <taxon>Pelagophyceae</taxon>
        <taxon>Pelagomonadales</taxon>
        <taxon>Pelagomonadaceae</taxon>
        <taxon>Pelagomonas</taxon>
    </lineage>
</organism>
<sequence>MRQLLLIVGLGAARAFLKGGGGGATCAADGGSSIYIETIDDSGSVPVRRIQFSGCPNHESYCTGKPGRSCGDEGKTSTLVEGTEQCDEVEVPAYPKFKDSQPDPKELDCTMGTIAYALNGVGFFSGAVSYVRGGDCPQLDVSDPEAEWISFDCCTGHSTGDGLYHYHFPPSCLLAQAEADAPMGTTVANGHSPQIGWAQDGFPIYGPYGPEGVQIQNCGSAGAHATYCQDECGGLEMELDGVDSYKYRYYITGKVGDLESLPSNPKPDSEALYFPYTIRCHRGATVDEAKSSMTNGYTSALKAEPHLGYTKISPVKCLDGKAKADYDWLALKDTTEAVCDFNGAASAAPQVAALAIAAAGLVAML</sequence>
<feature type="domain" description="YHYH" evidence="2">
    <location>
        <begin position="91"/>
        <end position="231"/>
    </location>
</feature>
<comment type="caution">
    <text evidence="3">The sequence shown here is derived from an EMBL/GenBank/DDBJ whole genome shotgun (WGS) entry which is preliminary data.</text>
</comment>